<organism evidence="1 2">
    <name type="scientific">Musa troglodytarum</name>
    <name type="common">fe'i banana</name>
    <dbReference type="NCBI Taxonomy" id="320322"/>
    <lineage>
        <taxon>Eukaryota</taxon>
        <taxon>Viridiplantae</taxon>
        <taxon>Streptophyta</taxon>
        <taxon>Embryophyta</taxon>
        <taxon>Tracheophyta</taxon>
        <taxon>Spermatophyta</taxon>
        <taxon>Magnoliopsida</taxon>
        <taxon>Liliopsida</taxon>
        <taxon>Zingiberales</taxon>
        <taxon>Musaceae</taxon>
        <taxon>Musa</taxon>
    </lineage>
</organism>
<accession>A0A9E7I195</accession>
<dbReference type="Proteomes" id="UP001055439">
    <property type="component" value="Chromosome 8"/>
</dbReference>
<protein>
    <submittedName>
        <fullName evidence="1">Uncharacterized protein</fullName>
    </submittedName>
</protein>
<evidence type="ECO:0000313" key="1">
    <source>
        <dbReference type="EMBL" id="URE40712.1"/>
    </source>
</evidence>
<evidence type="ECO:0000313" key="2">
    <source>
        <dbReference type="Proteomes" id="UP001055439"/>
    </source>
</evidence>
<dbReference type="AlphaFoldDB" id="A0A9E7I195"/>
<keyword evidence="2" id="KW-1185">Reference proteome</keyword>
<proteinExistence type="predicted"/>
<gene>
    <name evidence="1" type="ORF">MUK42_11897</name>
</gene>
<dbReference type="EMBL" id="CP097510">
    <property type="protein sequence ID" value="URE40712.1"/>
    <property type="molecule type" value="Genomic_DNA"/>
</dbReference>
<name>A0A9E7I195_9LILI</name>
<sequence length="170" mass="18591">MNASPSPPVTDLFDEALGFRRGRPRRGLRRDRRCLPPPLLEGRPPCRRCWGPSFSSSPTTIACFGRSEPDIRDRPAVVVRNGFQNRLFNDPGLLPPEGVPPLPPPVTAKAFRDLSQQVRALASTARAAALSSWGTGGLTHETRLLHVLMMRPHDTVFTCIPPGPGRNLGS</sequence>
<reference evidence="1" key="1">
    <citation type="submission" date="2022-05" db="EMBL/GenBank/DDBJ databases">
        <title>The Musa troglodytarum L. genome provides insights into the mechanism of non-climacteric behaviour and enrichment of carotenoids.</title>
        <authorList>
            <person name="Wang J."/>
        </authorList>
    </citation>
    <scope>NUCLEOTIDE SEQUENCE</scope>
    <source>
        <tissue evidence="1">Leaf</tissue>
    </source>
</reference>